<dbReference type="PANTHER" id="PTHR24559:SF431">
    <property type="entry name" value="RNA-DIRECTED DNA POLYMERASE HOMOLOG"/>
    <property type="match status" value="1"/>
</dbReference>
<dbReference type="Proteomes" id="UP000504603">
    <property type="component" value="Unplaced"/>
</dbReference>
<proteinExistence type="predicted"/>
<reference evidence="3" key="1">
    <citation type="submission" date="2025-08" db="UniProtKB">
        <authorList>
            <consortium name="RefSeq"/>
        </authorList>
    </citation>
    <scope>IDENTIFICATION</scope>
    <source>
        <strain evidence="3">OHB3-1</strain>
    </source>
</reference>
<evidence type="ECO:0000313" key="3">
    <source>
        <dbReference type="RefSeq" id="XP_022157439.1"/>
    </source>
</evidence>
<dbReference type="Pfam" id="PF00078">
    <property type="entry name" value="RVT_1"/>
    <property type="match status" value="1"/>
</dbReference>
<dbReference type="GeneID" id="111024137"/>
<protein>
    <submittedName>
        <fullName evidence="3">Uncharacterized protein K02A2.6-like</fullName>
    </submittedName>
</protein>
<evidence type="ECO:0000313" key="2">
    <source>
        <dbReference type="Proteomes" id="UP000504603"/>
    </source>
</evidence>
<feature type="domain" description="Reverse transcriptase" evidence="1">
    <location>
        <begin position="135"/>
        <end position="236"/>
    </location>
</feature>
<dbReference type="OrthoDB" id="101614at2759"/>
<dbReference type="InterPro" id="IPR053134">
    <property type="entry name" value="RNA-dir_DNA_polymerase"/>
</dbReference>
<dbReference type="Gene3D" id="3.30.70.270">
    <property type="match status" value="2"/>
</dbReference>
<dbReference type="InterPro" id="IPR043502">
    <property type="entry name" value="DNA/RNA_pol_sf"/>
</dbReference>
<dbReference type="CDD" id="cd01647">
    <property type="entry name" value="RT_LTR"/>
    <property type="match status" value="1"/>
</dbReference>
<dbReference type="AlphaFoldDB" id="A0A6J1DWH6"/>
<dbReference type="Gene3D" id="3.10.10.10">
    <property type="entry name" value="HIV Type 1 Reverse Transcriptase, subunit A, domain 1"/>
    <property type="match status" value="1"/>
</dbReference>
<dbReference type="KEGG" id="mcha:111024137"/>
<dbReference type="InterPro" id="IPR043128">
    <property type="entry name" value="Rev_trsase/Diguanyl_cyclase"/>
</dbReference>
<dbReference type="RefSeq" id="XP_022157439.1">
    <property type="nucleotide sequence ID" value="XM_022301747.1"/>
</dbReference>
<gene>
    <name evidence="3" type="primary">LOC111024137</name>
</gene>
<dbReference type="PANTHER" id="PTHR24559">
    <property type="entry name" value="TRANSPOSON TY3-I GAG-POL POLYPROTEIN"/>
    <property type="match status" value="1"/>
</dbReference>
<sequence length="326" mass="37459">MPCIDLSVAVHRLNVDLGVKPVRQRKRTMDSACNTTGAEEVTKLLQADFIREVHYLDWLSNVVLVKKANGKWQMCMDFTNLNKACPNDSFPYQEYIGWSMLPRGMNYKHSWMLIPGTTRSECVTPKRRGVVYALLSGLGADQEHICFTTEQRLFCYKLMSLGLKNARATYQRMVTKMFAPQIRRNIEVYVDDMFVKSRTAEQHEQDLYEAFKVMRSHEMKLNLTKCVFVVRLGKFLDFIVHGGLEANSEKIQAILDMRLLANLKTLRKEGKFEWADECEKAFADLKRYLASALLLAKPNLGEIQYVYLAVSENAVSSALEKEEGKK</sequence>
<organism evidence="2 3">
    <name type="scientific">Momordica charantia</name>
    <name type="common">Bitter gourd</name>
    <name type="synonym">Balsam pear</name>
    <dbReference type="NCBI Taxonomy" id="3673"/>
    <lineage>
        <taxon>Eukaryota</taxon>
        <taxon>Viridiplantae</taxon>
        <taxon>Streptophyta</taxon>
        <taxon>Embryophyta</taxon>
        <taxon>Tracheophyta</taxon>
        <taxon>Spermatophyta</taxon>
        <taxon>Magnoliopsida</taxon>
        <taxon>eudicotyledons</taxon>
        <taxon>Gunneridae</taxon>
        <taxon>Pentapetalae</taxon>
        <taxon>rosids</taxon>
        <taxon>fabids</taxon>
        <taxon>Cucurbitales</taxon>
        <taxon>Cucurbitaceae</taxon>
        <taxon>Momordiceae</taxon>
        <taxon>Momordica</taxon>
    </lineage>
</organism>
<name>A0A6J1DWH6_MOMCH</name>
<keyword evidence="2" id="KW-1185">Reference proteome</keyword>
<accession>A0A6J1DWH6</accession>
<dbReference type="SUPFAM" id="SSF56672">
    <property type="entry name" value="DNA/RNA polymerases"/>
    <property type="match status" value="2"/>
</dbReference>
<evidence type="ECO:0000259" key="1">
    <source>
        <dbReference type="Pfam" id="PF00078"/>
    </source>
</evidence>
<dbReference type="InterPro" id="IPR000477">
    <property type="entry name" value="RT_dom"/>
</dbReference>